<accession>A0A1U9NPR4</accession>
<dbReference type="EC" id="2.4.1.246" evidence="2"/>
<dbReference type="PANTHER" id="PTHR12526">
    <property type="entry name" value="GLYCOSYLTRANSFERASE"/>
    <property type="match status" value="1"/>
</dbReference>
<dbReference type="RefSeq" id="WP_169853220.1">
    <property type="nucleotide sequence ID" value="NZ_CP019791.1"/>
</dbReference>
<dbReference type="GO" id="GO:0005975">
    <property type="term" value="P:carbohydrate metabolic process"/>
    <property type="evidence" value="ECO:0007669"/>
    <property type="project" value="InterPro"/>
</dbReference>
<reference evidence="3" key="1">
    <citation type="submission" date="2017-02" db="EMBL/GenBank/DDBJ databases">
        <title>Comparative genomics and description of representatives of a novel lineage of planctomycetes thriving in anoxic sediments.</title>
        <authorList>
            <person name="Spring S."/>
            <person name="Bunk B."/>
            <person name="Sproer C."/>
        </authorList>
    </citation>
    <scope>NUCLEOTIDE SEQUENCE [LARGE SCALE GENOMIC DNA]</scope>
    <source>
        <strain evidence="3">ST-NAGAB-D1</strain>
    </source>
</reference>
<dbReference type="KEGG" id="alus:STSP2_02793"/>
<dbReference type="SUPFAM" id="SSF53756">
    <property type="entry name" value="UDP-Glycosyltransferase/glycogen phosphorylase"/>
    <property type="match status" value="1"/>
</dbReference>
<dbReference type="Pfam" id="PF00534">
    <property type="entry name" value="Glycos_transf_1"/>
    <property type="match status" value="1"/>
</dbReference>
<keyword evidence="2" id="KW-0328">Glycosyltransferase</keyword>
<sequence length="793" mass="90273">MTRNSKKVAFIASYLPKKCGIATFTSDLISNISLAAGKSFDPLIVAMQAEQDCRYKDPVKFEVRQKVKNDYICAADYINFSHVDLVSVQHEFGLFGGSAGSYLNLLLDRVSAPVITTMHTVLEEPDKNYFRSTVNVCNASHRIIVMNKRGIEMLHEIYGIPREKILLVPHGIPDLPFVDSSYYKHKFGMEGRKTILTFGLLSKNKGIELMLRALPEIVKNDPSVLYIILGTTHPSVLAHEGEEYRTSLQRLVNELGLQDHVLFHNQFVNDEDLHNFLCAADIYVTPYRNKEQLTSGTLAFAVGTGKAVVSTPYWAAQELLDEGRGRLVDFEDHHQLAETIVELIKSEEVFYSLRRRAYEYGRDLTWQQIGTRYWKEFNSPSLPVPIPVRATQDTQESVSVLDVPEPPLDHLKRLTDDTGLYQHAKFILPNRQHGYCTDDNTRALIAMTRYYAQYAEPEALRLFNVYLSFVFDSQRPDGTVRNFMTFERRWIEDEPEHDALGRALWAFGAIINKPPLPRYLPVAKDCFDKSVKHIAGLSLRGKAYAIFGISHYLSQFPGASDIKRYLAVAVEHIAASFETYSEPGWEWFEEKLSYDNAALPHAMFEAAICTGKKRFLDIALKSCQFLIDKTYDGDHFSFIGCKGWHKKGRSRAIFDQQPIEVAGTAHMLRSAYDATADRDYLKLQRKAFDWFLGENDLHIPVYDFKTKGSCDGLQQNGVNMNQGAESMVSFLLSLLCIVESYSTRTTYEPQQMLFPEPVENLTTPKHQQIREIFLQSKSSKNGLKKQNSKVSES</sequence>
<proteinExistence type="predicted"/>
<evidence type="ECO:0000259" key="1">
    <source>
        <dbReference type="Pfam" id="PF00534"/>
    </source>
</evidence>
<dbReference type="InterPro" id="IPR008928">
    <property type="entry name" value="6-hairpin_glycosidase_sf"/>
</dbReference>
<dbReference type="CDD" id="cd03822">
    <property type="entry name" value="GT4_mannosyltransferase-like"/>
    <property type="match status" value="1"/>
</dbReference>
<dbReference type="Gene3D" id="3.40.50.2000">
    <property type="entry name" value="Glycogen Phosphorylase B"/>
    <property type="match status" value="2"/>
</dbReference>
<keyword evidence="3" id="KW-1185">Reference proteome</keyword>
<evidence type="ECO:0000313" key="3">
    <source>
        <dbReference type="Proteomes" id="UP000189674"/>
    </source>
</evidence>
<protein>
    <submittedName>
        <fullName evidence="2">Mannosylfructose-phosphate synthase</fullName>
        <ecNumber evidence="2">2.4.1.246</ecNumber>
    </submittedName>
</protein>
<dbReference type="SUPFAM" id="SSF48208">
    <property type="entry name" value="Six-hairpin glycosidases"/>
    <property type="match status" value="1"/>
</dbReference>
<dbReference type="AlphaFoldDB" id="A0A1U9NPR4"/>
<dbReference type="EMBL" id="CP019791">
    <property type="protein sequence ID" value="AQT69600.1"/>
    <property type="molecule type" value="Genomic_DNA"/>
</dbReference>
<dbReference type="STRING" id="1936003.STSP2_02793"/>
<dbReference type="Proteomes" id="UP000189674">
    <property type="component" value="Chromosome"/>
</dbReference>
<evidence type="ECO:0000313" key="2">
    <source>
        <dbReference type="EMBL" id="AQT69600.1"/>
    </source>
</evidence>
<keyword evidence="2" id="KW-0808">Transferase</keyword>
<name>A0A1U9NPR4_9BACT</name>
<dbReference type="PANTHER" id="PTHR12526:SF572">
    <property type="entry name" value="BLL5144 PROTEIN"/>
    <property type="match status" value="1"/>
</dbReference>
<feature type="domain" description="Glycosyl transferase family 1" evidence="1">
    <location>
        <begin position="190"/>
        <end position="362"/>
    </location>
</feature>
<organism evidence="2 3">
    <name type="scientific">Anaerohalosphaera lusitana</name>
    <dbReference type="NCBI Taxonomy" id="1936003"/>
    <lineage>
        <taxon>Bacteria</taxon>
        <taxon>Pseudomonadati</taxon>
        <taxon>Planctomycetota</taxon>
        <taxon>Phycisphaerae</taxon>
        <taxon>Sedimentisphaerales</taxon>
        <taxon>Anaerohalosphaeraceae</taxon>
        <taxon>Anaerohalosphaera</taxon>
    </lineage>
</organism>
<dbReference type="GO" id="GO:0103011">
    <property type="term" value="F:mannosylfructose-phosphate synthase activity"/>
    <property type="evidence" value="ECO:0007669"/>
    <property type="project" value="UniProtKB-EC"/>
</dbReference>
<gene>
    <name evidence="2" type="primary">mfpsA</name>
    <name evidence="2" type="ORF">STSP2_02793</name>
</gene>
<dbReference type="InterPro" id="IPR001296">
    <property type="entry name" value="Glyco_trans_1"/>
</dbReference>